<keyword evidence="1" id="KW-0378">Hydrolase</keyword>
<name>A0ACB7PCH6_9PEZI</name>
<organism evidence="1 2">
    <name type="scientific">Chaetomium tenue</name>
    <dbReference type="NCBI Taxonomy" id="1854479"/>
    <lineage>
        <taxon>Eukaryota</taxon>
        <taxon>Fungi</taxon>
        <taxon>Dikarya</taxon>
        <taxon>Ascomycota</taxon>
        <taxon>Pezizomycotina</taxon>
        <taxon>Sordariomycetes</taxon>
        <taxon>Sordariomycetidae</taxon>
        <taxon>Sordariales</taxon>
        <taxon>Chaetomiaceae</taxon>
        <taxon>Chaetomium</taxon>
    </lineage>
</organism>
<evidence type="ECO:0000313" key="1">
    <source>
        <dbReference type="EMBL" id="KAH6632846.1"/>
    </source>
</evidence>
<comment type="caution">
    <text evidence="1">The sequence shown here is derived from an EMBL/GenBank/DDBJ whole genome shotgun (WGS) entry which is preliminary data.</text>
</comment>
<sequence length="353" mass="39305">MTSEQSRIHVPKAGTRAAFLDRGVARFLDSHQDLKLGRTEWYDVERQKHAEVFALKNLPEHKANPIGTVEFTTVRGPHGDIPIRVLYPEKGIDLRTSGDAGALVYCHGGEYCVGSVDEFENGLRLIAETSGCLVVAVEYRLAPEFRYPVQLDEYSAVVDWVQGDGGRYRGVHPRRVAGGGDGVGGSMTVALCFRRRSLGLKPLAAQLLLYPAVYSSYLNLEEDEGEPTYYMQGKGTYSCTIHYLPLTADLPRPVEYVYPGDQGSSGLIGQPPAAILTNGFDPLREDGIRFARKMNRVGLLAAWKHYDDLAYGWLQMTPWSEAARQATCDAGVELRRLLYKPDIEEELVRQHNL</sequence>
<keyword evidence="2" id="KW-1185">Reference proteome</keyword>
<reference evidence="1 2" key="1">
    <citation type="journal article" date="2021" name="Nat. Commun.">
        <title>Genetic determinants of endophytism in the Arabidopsis root mycobiome.</title>
        <authorList>
            <person name="Mesny F."/>
            <person name="Miyauchi S."/>
            <person name="Thiergart T."/>
            <person name="Pickel B."/>
            <person name="Atanasova L."/>
            <person name="Karlsson M."/>
            <person name="Huettel B."/>
            <person name="Barry K.W."/>
            <person name="Haridas S."/>
            <person name="Chen C."/>
            <person name="Bauer D."/>
            <person name="Andreopoulos W."/>
            <person name="Pangilinan J."/>
            <person name="LaButti K."/>
            <person name="Riley R."/>
            <person name="Lipzen A."/>
            <person name="Clum A."/>
            <person name="Drula E."/>
            <person name="Henrissat B."/>
            <person name="Kohler A."/>
            <person name="Grigoriev I.V."/>
            <person name="Martin F.M."/>
            <person name="Hacquard S."/>
        </authorList>
    </citation>
    <scope>NUCLEOTIDE SEQUENCE [LARGE SCALE GENOMIC DNA]</scope>
    <source>
        <strain evidence="1 2">MPI-SDFR-AT-0079</strain>
    </source>
</reference>
<dbReference type="EMBL" id="JAGIZQ010000004">
    <property type="protein sequence ID" value="KAH6632846.1"/>
    <property type="molecule type" value="Genomic_DNA"/>
</dbReference>
<gene>
    <name evidence="1" type="ORF">F5144DRAFT_264737</name>
</gene>
<protein>
    <submittedName>
        <fullName evidence="1">Alpha/Beta hydrolase protein</fullName>
    </submittedName>
</protein>
<proteinExistence type="predicted"/>
<accession>A0ACB7PCH6</accession>
<dbReference type="Proteomes" id="UP000724584">
    <property type="component" value="Unassembled WGS sequence"/>
</dbReference>
<evidence type="ECO:0000313" key="2">
    <source>
        <dbReference type="Proteomes" id="UP000724584"/>
    </source>
</evidence>